<dbReference type="eggNOG" id="ENOG5030D0X">
    <property type="taxonomic scope" value="Bacteria"/>
</dbReference>
<dbReference type="AlphaFoldDB" id="A0A160MHZ5"/>
<evidence type="ECO:0000313" key="1">
    <source>
        <dbReference type="EMBL" id="AND43122.1"/>
    </source>
</evidence>
<dbReference type="EMBL" id="CP015507">
    <property type="protein sequence ID" value="AND43122.1"/>
    <property type="molecule type" value="Genomic_DNA"/>
</dbReference>
<sequence length="113" mass="13499">MSELEAKSFRDLDELEYDNDTLRFLRKKLDDFTIDVFRQVVKENKIHRGLVKTRLDNFHSKRKKYDSAFLTLEAQGFVEKKEDGTATPYFVTVRGKQLAQLLYEEKLRKEQHI</sequence>
<reference evidence="1 2" key="1">
    <citation type="submission" date="2016-04" db="EMBL/GenBank/DDBJ databases">
        <title>Complete genome sequence of Bacillus oceanisediminis strain 2691.</title>
        <authorList>
            <person name="Jeong H."/>
            <person name="Kim H.J."/>
            <person name="Lee D.-W."/>
        </authorList>
    </citation>
    <scope>NUCLEOTIDE SEQUENCE [LARGE SCALE GENOMIC DNA]</scope>
    <source>
        <strain evidence="1 2">2691</strain>
        <plasmid evidence="2">pbo1</plasmid>
    </source>
</reference>
<protein>
    <submittedName>
        <fullName evidence="1">Uncharacterized protein</fullName>
    </submittedName>
</protein>
<dbReference type="RefSeq" id="WP_009336102.1">
    <property type="nucleotide sequence ID" value="NZ_CP015507.1"/>
</dbReference>
<dbReference type="KEGG" id="bon:A361_28570"/>
<gene>
    <name evidence="1" type="ORF">A361_28570</name>
</gene>
<organism evidence="1 2">
    <name type="scientific">Cytobacillus oceanisediminis 2691</name>
    <dbReference type="NCBI Taxonomy" id="1196031"/>
    <lineage>
        <taxon>Bacteria</taxon>
        <taxon>Bacillati</taxon>
        <taxon>Bacillota</taxon>
        <taxon>Bacilli</taxon>
        <taxon>Bacillales</taxon>
        <taxon>Bacillaceae</taxon>
        <taxon>Cytobacillus</taxon>
    </lineage>
</organism>
<proteinExistence type="predicted"/>
<dbReference type="Proteomes" id="UP000077856">
    <property type="component" value="Plasmid pBO1"/>
</dbReference>
<keyword evidence="1" id="KW-0614">Plasmid</keyword>
<evidence type="ECO:0000313" key="2">
    <source>
        <dbReference type="Proteomes" id="UP000077856"/>
    </source>
</evidence>
<geneLocation type="plasmid" evidence="2">
    <name>pbo1</name>
</geneLocation>
<accession>A0A160MHZ5</accession>
<name>A0A160MHZ5_9BACI</name>